<protein>
    <submittedName>
        <fullName evidence="2">MBL fold metallo-hydrolase</fullName>
    </submittedName>
</protein>
<gene>
    <name evidence="2" type="ORF">EZ449_05865</name>
</gene>
<evidence type="ECO:0000313" key="3">
    <source>
        <dbReference type="Proteomes" id="UP000291485"/>
    </source>
</evidence>
<dbReference type="InterPro" id="IPR001279">
    <property type="entry name" value="Metallo-B-lactamas"/>
</dbReference>
<dbReference type="Gene3D" id="3.60.15.10">
    <property type="entry name" value="Ribonuclease Z/Hydroxyacylglutathione hydrolase-like"/>
    <property type="match status" value="1"/>
</dbReference>
<proteinExistence type="predicted"/>
<dbReference type="PANTHER" id="PTHR43546">
    <property type="entry name" value="UPF0173 METAL-DEPENDENT HYDROLASE MJ1163-RELATED"/>
    <property type="match status" value="1"/>
</dbReference>
<dbReference type="PANTHER" id="PTHR43546:SF3">
    <property type="entry name" value="UPF0173 METAL-DEPENDENT HYDROLASE MJ1163"/>
    <property type="match status" value="1"/>
</dbReference>
<comment type="caution">
    <text evidence="2">The sequence shown here is derived from an EMBL/GenBank/DDBJ whole genome shotgun (WGS) entry which is preliminary data.</text>
</comment>
<dbReference type="Proteomes" id="UP000291485">
    <property type="component" value="Unassembled WGS sequence"/>
</dbReference>
<dbReference type="Pfam" id="PF12706">
    <property type="entry name" value="Lactamase_B_2"/>
    <property type="match status" value="1"/>
</dbReference>
<keyword evidence="3" id="KW-1185">Reference proteome</keyword>
<dbReference type="InterPro" id="IPR050114">
    <property type="entry name" value="UPF0173_UPF0282_UlaG_hydrolase"/>
</dbReference>
<dbReference type="GO" id="GO:0016787">
    <property type="term" value="F:hydrolase activity"/>
    <property type="evidence" value="ECO:0007669"/>
    <property type="project" value="UniProtKB-KW"/>
</dbReference>
<sequence>MKKDIIRFRRLGWAGVELQYNNQTLLIDYILDTSPLKPLRGPDQPFPPSSQPRSAVGALLTHLHADHADPGAMAEAIRDGSPVYRPAKAVGVQADLELTLHAEKEFEKYKLATEIVGEWEERSVGPFRLFSAPAVDGFGDRQISWIVEFGNRRIIHAGDTMFHGYWWRIANKYGPFDIAFLPINGPIVEFPFLQPPSSLAAVMTPEQAAVAANLLNAKAVVPIHYQALHKPPMYTETPNPTMRLTEKLTGFNIQAIVIDPVLWVDLI</sequence>
<evidence type="ECO:0000259" key="1">
    <source>
        <dbReference type="Pfam" id="PF12706"/>
    </source>
</evidence>
<accession>A0A4R0P5E0</accession>
<dbReference type="RefSeq" id="WP_131557046.1">
    <property type="nucleotide sequence ID" value="NZ_SJSN01000004.1"/>
</dbReference>
<keyword evidence="2" id="KW-0378">Hydrolase</keyword>
<reference evidence="2 3" key="1">
    <citation type="submission" date="2019-02" db="EMBL/GenBank/DDBJ databases">
        <title>Pedobacter sp. RP-3-11 sp. nov., isolated from Arctic soil.</title>
        <authorList>
            <person name="Dahal R.H."/>
        </authorList>
    </citation>
    <scope>NUCLEOTIDE SEQUENCE [LARGE SCALE GENOMIC DNA]</scope>
    <source>
        <strain evidence="2 3">RP-3-11</strain>
    </source>
</reference>
<dbReference type="OrthoDB" id="9805728at2"/>
<organism evidence="2 3">
    <name type="scientific">Pedobacter frigidisoli</name>
    <dbReference type="NCBI Taxonomy" id="2530455"/>
    <lineage>
        <taxon>Bacteria</taxon>
        <taxon>Pseudomonadati</taxon>
        <taxon>Bacteroidota</taxon>
        <taxon>Sphingobacteriia</taxon>
        <taxon>Sphingobacteriales</taxon>
        <taxon>Sphingobacteriaceae</taxon>
        <taxon>Pedobacter</taxon>
    </lineage>
</organism>
<dbReference type="AlphaFoldDB" id="A0A4R0P5E0"/>
<dbReference type="InterPro" id="IPR036866">
    <property type="entry name" value="RibonucZ/Hydroxyglut_hydro"/>
</dbReference>
<evidence type="ECO:0000313" key="2">
    <source>
        <dbReference type="EMBL" id="TCD11026.1"/>
    </source>
</evidence>
<feature type="domain" description="Metallo-beta-lactamase" evidence="1">
    <location>
        <begin position="26"/>
        <end position="225"/>
    </location>
</feature>
<dbReference type="EMBL" id="SJSN01000004">
    <property type="protein sequence ID" value="TCD11026.1"/>
    <property type="molecule type" value="Genomic_DNA"/>
</dbReference>
<dbReference type="SUPFAM" id="SSF56281">
    <property type="entry name" value="Metallo-hydrolase/oxidoreductase"/>
    <property type="match status" value="1"/>
</dbReference>
<name>A0A4R0P5E0_9SPHI</name>